<accession>A0A6B0XX08</accession>
<reference evidence="1" key="1">
    <citation type="submission" date="2019-09" db="EMBL/GenBank/DDBJ databases">
        <title>Characterisation of the sponge microbiome using genome-centric metagenomics.</title>
        <authorList>
            <person name="Engelberts J.P."/>
            <person name="Robbins S.J."/>
            <person name="De Goeij J.M."/>
            <person name="Aranda M."/>
            <person name="Bell S.C."/>
            <person name="Webster N.S."/>
        </authorList>
    </citation>
    <scope>NUCLEOTIDE SEQUENCE</scope>
    <source>
        <strain evidence="1">SB0664_bin_43</strain>
    </source>
</reference>
<protein>
    <submittedName>
        <fullName evidence="1">Uncharacterized protein</fullName>
    </submittedName>
</protein>
<dbReference type="PANTHER" id="PTHR34294:SF1">
    <property type="entry name" value="TRANSCRIPTIONAL REGULATOR LSRR"/>
    <property type="match status" value="1"/>
</dbReference>
<comment type="caution">
    <text evidence="1">The sequence shown here is derived from an EMBL/GenBank/DDBJ whole genome shotgun (WGS) entry which is preliminary data.</text>
</comment>
<dbReference type="EMBL" id="VXRY01000148">
    <property type="protein sequence ID" value="MXY33214.1"/>
    <property type="molecule type" value="Genomic_DNA"/>
</dbReference>
<evidence type="ECO:0000313" key="1">
    <source>
        <dbReference type="EMBL" id="MXY33214.1"/>
    </source>
</evidence>
<dbReference type="InterPro" id="IPR036388">
    <property type="entry name" value="WH-like_DNA-bd_sf"/>
</dbReference>
<proteinExistence type="predicted"/>
<dbReference type="Gene3D" id="3.40.50.1360">
    <property type="match status" value="1"/>
</dbReference>
<gene>
    <name evidence="1" type="ORF">F4Y60_03810</name>
</gene>
<sequence>MLNVKKLPFDEQAQCAAYMRATHNMSQAEIGDVLGGLSQPHVSRLLKHAKRKGYLVIEQRFVKELFDANWIREMDELLAPTGLTADLDEFCRREGVAKPRVSVFESGPGNTDAALVQRRSRFGRTASGRLVQLIGRSSVVGVAWGRTIKSIVDGIAASRQPLDRSRKTVFAAVCAELVSLAQHGHSSSRLADSLDELFNAVPEENPQLTGFPAYVPRHYDETMQRSIWQFISDAPGYHRVFSGPDALVKKMDMLITSVGSSKAPVLGSFEELVQAAGIRANDLRQLVVGDVGGILIPKSGLSPAKATLVDELNGLWTGIKHGNVKDIAQRAFTDPGQVGVVVVALQAERGDTIFELIRQGLVNELIIDHRAADRLQQLLSERLGD</sequence>
<dbReference type="InterPro" id="IPR051054">
    <property type="entry name" value="SorC_transcr_regulators"/>
</dbReference>
<dbReference type="SUPFAM" id="SSF100950">
    <property type="entry name" value="NagB/RpiA/CoA transferase-like"/>
    <property type="match status" value="1"/>
</dbReference>
<dbReference type="PANTHER" id="PTHR34294">
    <property type="entry name" value="TRANSCRIPTIONAL REGULATOR-RELATED"/>
    <property type="match status" value="1"/>
</dbReference>
<dbReference type="InterPro" id="IPR037171">
    <property type="entry name" value="NagB/RpiA_transferase-like"/>
</dbReference>
<dbReference type="AlphaFoldDB" id="A0A6B0XX08"/>
<dbReference type="Gene3D" id="1.10.10.10">
    <property type="entry name" value="Winged helix-like DNA-binding domain superfamily/Winged helix DNA-binding domain"/>
    <property type="match status" value="1"/>
</dbReference>
<organism evidence="1">
    <name type="scientific">Boseongicola sp. SB0664_bin_43</name>
    <dbReference type="NCBI Taxonomy" id="2604844"/>
    <lineage>
        <taxon>Bacteria</taxon>
        <taxon>Pseudomonadati</taxon>
        <taxon>Pseudomonadota</taxon>
        <taxon>Alphaproteobacteria</taxon>
        <taxon>Rhodobacterales</taxon>
        <taxon>Paracoccaceae</taxon>
        <taxon>Boseongicola</taxon>
    </lineage>
</organism>
<name>A0A6B0XX08_9RHOB</name>